<dbReference type="RefSeq" id="WP_184015769.1">
    <property type="nucleotide sequence ID" value="NZ_JACHFD010000002.1"/>
</dbReference>
<sequence>MNGAALRVYRRFSKRSVRGWIVVLVGLAWVMGEWHRDVGTDEESADVEATERLADASLVLEEGGPESSPWVDWLLGVDGSQPTVEWVEEELERWGLQDETEMDEMLEVLDDRGDGTGSALAEAVHAGEPLSEEAWEALAEDYEGLPWYRWEAESFRRLAQEGGPEWVKEGLAWRDEMRRWIVAGTLVAAGATLVFLVIGGFGVPAVLRGLRMRTHAPRVWMGVSTSLLLLSLLLSDLVMNWVFDEIYSLLAVLGEGWLVVDVVLDSAWRIGGAWLLLVLVLPRWKDAWHWFGMERSIQWKPLLGWSSLVLLLGSLWYPLASSWFPEPASVTFEEDGWGGLVFSVLSAVVLAPICEEIVYRGVAFGGLWAKFGVLPACFASTWLFTVVHHYGVAGFGGVFLMGAANCLLYRQTGSLKEPMILHAIHNGLITLAVWPVCNAPYSL</sequence>
<comment type="caution">
    <text evidence="3">The sequence shown here is derived from an EMBL/GenBank/DDBJ whole genome shotgun (WGS) entry which is preliminary data.</text>
</comment>
<dbReference type="GO" id="GO:0006508">
    <property type="term" value="P:proteolysis"/>
    <property type="evidence" value="ECO:0007669"/>
    <property type="project" value="UniProtKB-KW"/>
</dbReference>
<dbReference type="InterPro" id="IPR003675">
    <property type="entry name" value="Rce1/LyrA-like_dom"/>
</dbReference>
<feature type="transmembrane region" description="Helical" evidence="1">
    <location>
        <begin position="390"/>
        <end position="408"/>
    </location>
</feature>
<feature type="transmembrane region" description="Helical" evidence="1">
    <location>
        <begin position="336"/>
        <end position="354"/>
    </location>
</feature>
<dbReference type="InterPro" id="IPR052710">
    <property type="entry name" value="CAAX_protease"/>
</dbReference>
<keyword evidence="4" id="KW-1185">Reference proteome</keyword>
<feature type="transmembrane region" description="Helical" evidence="1">
    <location>
        <begin position="219"/>
        <end position="242"/>
    </location>
</feature>
<evidence type="ECO:0000256" key="1">
    <source>
        <dbReference type="SAM" id="Phobius"/>
    </source>
</evidence>
<dbReference type="PANTHER" id="PTHR36435:SF1">
    <property type="entry name" value="CAAX AMINO TERMINAL PROTEASE FAMILY PROTEIN"/>
    <property type="match status" value="1"/>
</dbReference>
<name>A0A840UZP4_9BACT</name>
<organism evidence="3 4">
    <name type="scientific">Haloferula luteola</name>
    <dbReference type="NCBI Taxonomy" id="595692"/>
    <lineage>
        <taxon>Bacteria</taxon>
        <taxon>Pseudomonadati</taxon>
        <taxon>Verrucomicrobiota</taxon>
        <taxon>Verrucomicrobiia</taxon>
        <taxon>Verrucomicrobiales</taxon>
        <taxon>Verrucomicrobiaceae</taxon>
        <taxon>Haloferula</taxon>
    </lineage>
</organism>
<evidence type="ECO:0000259" key="2">
    <source>
        <dbReference type="Pfam" id="PF02517"/>
    </source>
</evidence>
<keyword evidence="1" id="KW-0812">Transmembrane</keyword>
<keyword evidence="1" id="KW-0472">Membrane</keyword>
<evidence type="ECO:0000313" key="3">
    <source>
        <dbReference type="EMBL" id="MBB5350463.1"/>
    </source>
</evidence>
<feature type="domain" description="CAAX prenyl protease 2/Lysostaphin resistance protein A-like" evidence="2">
    <location>
        <begin position="339"/>
        <end position="427"/>
    </location>
</feature>
<dbReference type="GO" id="GO:0080120">
    <property type="term" value="P:CAAX-box protein maturation"/>
    <property type="evidence" value="ECO:0007669"/>
    <property type="project" value="UniProtKB-ARBA"/>
</dbReference>
<proteinExistence type="predicted"/>
<feature type="transmembrane region" description="Helical" evidence="1">
    <location>
        <begin position="262"/>
        <end position="281"/>
    </location>
</feature>
<keyword evidence="3" id="KW-0645">Protease</keyword>
<dbReference type="Proteomes" id="UP000557717">
    <property type="component" value="Unassembled WGS sequence"/>
</dbReference>
<keyword evidence="1" id="KW-1133">Transmembrane helix</keyword>
<feature type="transmembrane region" description="Helical" evidence="1">
    <location>
        <begin position="180"/>
        <end position="207"/>
    </location>
</feature>
<feature type="transmembrane region" description="Helical" evidence="1">
    <location>
        <begin position="302"/>
        <end position="324"/>
    </location>
</feature>
<keyword evidence="3" id="KW-0378">Hydrolase</keyword>
<protein>
    <submittedName>
        <fullName evidence="3">Membrane protease YdiL (CAAX protease family)</fullName>
    </submittedName>
</protein>
<evidence type="ECO:0000313" key="4">
    <source>
        <dbReference type="Proteomes" id="UP000557717"/>
    </source>
</evidence>
<accession>A0A840UZP4</accession>
<dbReference type="AlphaFoldDB" id="A0A840UZP4"/>
<dbReference type="EMBL" id="JACHFD010000002">
    <property type="protein sequence ID" value="MBB5350463.1"/>
    <property type="molecule type" value="Genomic_DNA"/>
</dbReference>
<dbReference type="GO" id="GO:0004175">
    <property type="term" value="F:endopeptidase activity"/>
    <property type="evidence" value="ECO:0007669"/>
    <property type="project" value="UniProtKB-ARBA"/>
</dbReference>
<dbReference type="Pfam" id="PF02517">
    <property type="entry name" value="Rce1-like"/>
    <property type="match status" value="1"/>
</dbReference>
<gene>
    <name evidence="3" type="ORF">HNR46_000687</name>
</gene>
<dbReference type="PANTHER" id="PTHR36435">
    <property type="entry name" value="SLR1288 PROTEIN"/>
    <property type="match status" value="1"/>
</dbReference>
<reference evidence="3 4" key="1">
    <citation type="submission" date="2020-08" db="EMBL/GenBank/DDBJ databases">
        <title>Genomic Encyclopedia of Type Strains, Phase IV (KMG-IV): sequencing the most valuable type-strain genomes for metagenomic binning, comparative biology and taxonomic classification.</title>
        <authorList>
            <person name="Goeker M."/>
        </authorList>
    </citation>
    <scope>NUCLEOTIDE SEQUENCE [LARGE SCALE GENOMIC DNA]</scope>
    <source>
        <strain evidence="3 4">YC6886</strain>
    </source>
</reference>
<feature type="transmembrane region" description="Helical" evidence="1">
    <location>
        <begin position="361"/>
        <end position="384"/>
    </location>
</feature>